<dbReference type="AlphaFoldDB" id="A0A1I8F520"/>
<protein>
    <submittedName>
        <fullName evidence="4">Claudin</fullName>
    </submittedName>
</protein>
<keyword evidence="2" id="KW-0472">Membrane</keyword>
<evidence type="ECO:0000313" key="3">
    <source>
        <dbReference type="Proteomes" id="UP000095280"/>
    </source>
</evidence>
<accession>A0A1I8F520</accession>
<keyword evidence="3" id="KW-1185">Reference proteome</keyword>
<feature type="transmembrane region" description="Helical" evidence="2">
    <location>
        <begin position="215"/>
        <end position="236"/>
    </location>
</feature>
<feature type="transmembrane region" description="Helical" evidence="2">
    <location>
        <begin position="173"/>
        <end position="195"/>
    </location>
</feature>
<proteinExistence type="predicted"/>
<evidence type="ECO:0000313" key="4">
    <source>
        <dbReference type="WBParaSite" id="maker-unitig_19543-snap-gene-0.2-mRNA-1"/>
    </source>
</evidence>
<reference evidence="4" key="1">
    <citation type="submission" date="2016-11" db="UniProtKB">
        <authorList>
            <consortium name="WormBaseParasite"/>
        </authorList>
    </citation>
    <scope>IDENTIFICATION</scope>
</reference>
<evidence type="ECO:0000256" key="2">
    <source>
        <dbReference type="SAM" id="Phobius"/>
    </source>
</evidence>
<keyword evidence="2" id="KW-1133">Transmembrane helix</keyword>
<name>A0A1I8F520_9PLAT</name>
<keyword evidence="2" id="KW-0812">Transmembrane</keyword>
<evidence type="ECO:0000256" key="1">
    <source>
        <dbReference type="SAM" id="MobiDB-lite"/>
    </source>
</evidence>
<sequence>DLLLSAIKVLASACGPAEGLHQNCCNRCQDSPKSFHFGSVSVLLFSDRWMLVEVALKETDKIRVTTYVTVFATITTTTITTRTIITTITRSWSTRKSSSSQRRPPSRRRSSLQHRHQKPTPTPAGATKSKSLAPASDKAIALTSSAGETGLASAHLTEKTLYHLSDSHSGALIAIRVLLFVCIGLTFGALFLLLVTACNDTNVIRHRYKEKRLAFTLAGMCAMALVLTIICWSVFLGTVFHSVQQYGHAASNSLNAGFVCSILATVCLIVSIVLSACTVDEE</sequence>
<feature type="compositionally biased region" description="Basic residues" evidence="1">
    <location>
        <begin position="104"/>
        <end position="118"/>
    </location>
</feature>
<feature type="region of interest" description="Disordered" evidence="1">
    <location>
        <begin position="93"/>
        <end position="131"/>
    </location>
</feature>
<feature type="transmembrane region" description="Helical" evidence="2">
    <location>
        <begin position="256"/>
        <end position="279"/>
    </location>
</feature>
<organism evidence="3 4">
    <name type="scientific">Macrostomum lignano</name>
    <dbReference type="NCBI Taxonomy" id="282301"/>
    <lineage>
        <taxon>Eukaryota</taxon>
        <taxon>Metazoa</taxon>
        <taxon>Spiralia</taxon>
        <taxon>Lophotrochozoa</taxon>
        <taxon>Platyhelminthes</taxon>
        <taxon>Rhabditophora</taxon>
        <taxon>Macrostomorpha</taxon>
        <taxon>Macrostomida</taxon>
        <taxon>Macrostomidae</taxon>
        <taxon>Macrostomum</taxon>
    </lineage>
</organism>
<dbReference type="Proteomes" id="UP000095280">
    <property type="component" value="Unplaced"/>
</dbReference>
<dbReference type="Gene3D" id="1.20.140.150">
    <property type="match status" value="1"/>
</dbReference>
<dbReference type="WBParaSite" id="maker-unitig_19543-snap-gene-0.2-mRNA-1">
    <property type="protein sequence ID" value="maker-unitig_19543-snap-gene-0.2-mRNA-1"/>
    <property type="gene ID" value="maker-unitig_19543-snap-gene-0.2"/>
</dbReference>
<feature type="compositionally biased region" description="Low complexity" evidence="1">
    <location>
        <begin position="93"/>
        <end position="103"/>
    </location>
</feature>